<protein>
    <submittedName>
        <fullName evidence="1">TIGR02687 family protein</fullName>
    </submittedName>
</protein>
<dbReference type="RefSeq" id="WP_176391928.1">
    <property type="nucleotide sequence ID" value="NZ_FPAA01000004.1"/>
</dbReference>
<sequence length="848" mass="98163">MMSLYSKLRTLIKKERERSPHKRAIVFWYDPEGAVGDLSELTEELKNDELMVWEVTKNNAFATKYQVEVERPETSFLLYAPFTKPQPEKNSLLDILLYGAEFKNNEQELIAEELSLAFAESAPFLQQYAAFFRSKQRKDRFKQLCPSHGGLHEWKGTVFAVLVRAQSSQVSDVLRVVLTGGLEGGHNPLLEQIKKFAPIEDFFIWLYDAFGLSRTNEPSIKDIFDTLVYAHVTVTTPEMKHYLPSFPTKSTNACYVFVEDELQDQAGREVWRPYIERLENDWKIAEILHKLPREQALSCVTFPIVDEIVFEWMAEILLNYSVNGLDLKEMISQRLKGFWAQGKQIEGLYHCFDYAYSLTRERYEGTKAHYRRGGAAWVEAYAKHDFQIDQDYRKFIEIYRHMGMPEVGRQVFEGLVFWYEKQFLAELASYTEEYLEEGAAMWPIPHILQQDQFYVEELVPIIENKSDRVFVIISDALRYEAGMELASHLARRLNAEVEIKPMQAVAPTCTKLGMAALLPGKITNLDERGAVYVEEIPATTLRSREQILQQTIPESAAFRLDDFIQLRKEEGLKSIRGKRLLYFYHNRIDAIGEQQATESYVLEDVSRAIVELERAVAKLTGTFGAKRIFITADHGFLYQYSAVQDGQLTDRVEGKVTEEHRRYVLGKELSVPEGTRHLSLSYLGMDLDAVVAKGVNRLKARGGVKFVHGGMMPQEAIVPLIHYREVHGHHRKKMEKRVDLRVALSSRVITQFQFNVLFFQEQKVSHDQRPRHIRAAFYHKDERISNEIILVFDSEEEPADRHIEVGFTLIEGEYELGETCVLRLEDVTGTRTALYKEENFELRVYPFD</sequence>
<dbReference type="AlphaFoldDB" id="A0A1I6R3L7"/>
<name>A0A1I6R3L7_9BACL</name>
<proteinExistence type="predicted"/>
<dbReference type="InterPro" id="IPR014060">
    <property type="entry name" value="PglZ"/>
</dbReference>
<keyword evidence="2" id="KW-1185">Reference proteome</keyword>
<dbReference type="EMBL" id="FPAA01000004">
    <property type="protein sequence ID" value="SFS59351.1"/>
    <property type="molecule type" value="Genomic_DNA"/>
</dbReference>
<dbReference type="NCBIfam" id="TIGR02687">
    <property type="entry name" value="BREX-1 system phosphatase PglZ type A"/>
    <property type="match status" value="1"/>
</dbReference>
<accession>A0A1I6R3L7</accession>
<dbReference type="Proteomes" id="UP000198660">
    <property type="component" value="Unassembled WGS sequence"/>
</dbReference>
<organism evidence="1 2">
    <name type="scientific">Marininema halotolerans</name>
    <dbReference type="NCBI Taxonomy" id="1155944"/>
    <lineage>
        <taxon>Bacteria</taxon>
        <taxon>Bacillati</taxon>
        <taxon>Bacillota</taxon>
        <taxon>Bacilli</taxon>
        <taxon>Bacillales</taxon>
        <taxon>Thermoactinomycetaceae</taxon>
        <taxon>Marininema</taxon>
    </lineage>
</organism>
<evidence type="ECO:0000313" key="2">
    <source>
        <dbReference type="Proteomes" id="UP000198660"/>
    </source>
</evidence>
<reference evidence="2" key="1">
    <citation type="submission" date="2016-10" db="EMBL/GenBank/DDBJ databases">
        <authorList>
            <person name="Varghese N."/>
            <person name="Submissions S."/>
        </authorList>
    </citation>
    <scope>NUCLEOTIDE SEQUENCE [LARGE SCALE GENOMIC DNA]</scope>
    <source>
        <strain evidence="2">DSM 45789</strain>
    </source>
</reference>
<evidence type="ECO:0000313" key="1">
    <source>
        <dbReference type="EMBL" id="SFS59351.1"/>
    </source>
</evidence>
<gene>
    <name evidence="1" type="ORF">SAMN05444972_10492</name>
</gene>
<dbReference type="InterPro" id="IPR017850">
    <property type="entry name" value="Alkaline_phosphatase_core_sf"/>
</dbReference>
<dbReference type="SUPFAM" id="SSF53649">
    <property type="entry name" value="Alkaline phosphatase-like"/>
    <property type="match status" value="1"/>
</dbReference>
<dbReference type="Pfam" id="PF08665">
    <property type="entry name" value="PglZ"/>
    <property type="match status" value="1"/>
</dbReference>